<dbReference type="GO" id="GO:0019843">
    <property type="term" value="F:rRNA binding"/>
    <property type="evidence" value="ECO:0007669"/>
    <property type="project" value="InterPro"/>
</dbReference>
<dbReference type="AlphaFoldDB" id="A0A6A2Y6S7"/>
<dbReference type="Proteomes" id="UP000436088">
    <property type="component" value="Unassembled WGS sequence"/>
</dbReference>
<name>A0A6A2Y6S7_HIBSY</name>
<dbReference type="PANTHER" id="PTHR12661">
    <property type="entry name" value="PETER PAN-RELATED"/>
    <property type="match status" value="1"/>
</dbReference>
<dbReference type="PROSITE" id="PS50833">
    <property type="entry name" value="BRIX"/>
    <property type="match status" value="1"/>
</dbReference>
<protein>
    <submittedName>
        <fullName evidence="2">Peter Pan-like protein</fullName>
    </submittedName>
</protein>
<dbReference type="EMBL" id="VEPZ02001641">
    <property type="protein sequence ID" value="KAE8664894.1"/>
    <property type="molecule type" value="Genomic_DNA"/>
</dbReference>
<dbReference type="Pfam" id="PF04427">
    <property type="entry name" value="Brix"/>
    <property type="match status" value="1"/>
</dbReference>
<proteinExistence type="predicted"/>
<dbReference type="InterPro" id="IPR045112">
    <property type="entry name" value="PPAN-like"/>
</dbReference>
<keyword evidence="3" id="KW-1185">Reference proteome</keyword>
<reference evidence="2" key="1">
    <citation type="submission" date="2019-09" db="EMBL/GenBank/DDBJ databases">
        <title>Draft genome information of white flower Hibiscus syriacus.</title>
        <authorList>
            <person name="Kim Y.-M."/>
        </authorList>
    </citation>
    <scope>NUCLEOTIDE SEQUENCE [LARGE SCALE GENOMIC DNA]</scope>
    <source>
        <strain evidence="2">YM2019G1</strain>
    </source>
</reference>
<dbReference type="GO" id="GO:0000027">
    <property type="term" value="P:ribosomal large subunit assembly"/>
    <property type="evidence" value="ECO:0007669"/>
    <property type="project" value="TreeGrafter"/>
</dbReference>
<comment type="caution">
    <text evidence="2">The sequence shown here is derived from an EMBL/GenBank/DDBJ whole genome shotgun (WGS) entry which is preliminary data.</text>
</comment>
<accession>A0A6A2Y6S7</accession>
<feature type="domain" description="Brix" evidence="1">
    <location>
        <begin position="1"/>
        <end position="136"/>
    </location>
</feature>
<evidence type="ECO:0000313" key="2">
    <source>
        <dbReference type="EMBL" id="KAE8664894.1"/>
    </source>
</evidence>
<evidence type="ECO:0000259" key="1">
    <source>
        <dbReference type="PROSITE" id="PS50833"/>
    </source>
</evidence>
<dbReference type="PANTHER" id="PTHR12661:SF5">
    <property type="entry name" value="SUPPRESSOR OF SWI4 1 HOMOLOG"/>
    <property type="match status" value="1"/>
</dbReference>
<sequence length="136" mass="15705">MGVTHFLILSKTETSSSPFLRVALQRLLKIVLSGFAAGDEHLKLTTTMFKNIFPDIDINSVKLSSCQRIVLLNYNKDTKLIDFRHYSITLQPVGVSRRIHKLVQNHQVPNLRNLQDVNDFITEYHYELYIFIVLSS</sequence>
<organism evidence="2 3">
    <name type="scientific">Hibiscus syriacus</name>
    <name type="common">Rose of Sharon</name>
    <dbReference type="NCBI Taxonomy" id="106335"/>
    <lineage>
        <taxon>Eukaryota</taxon>
        <taxon>Viridiplantae</taxon>
        <taxon>Streptophyta</taxon>
        <taxon>Embryophyta</taxon>
        <taxon>Tracheophyta</taxon>
        <taxon>Spermatophyta</taxon>
        <taxon>Magnoliopsida</taxon>
        <taxon>eudicotyledons</taxon>
        <taxon>Gunneridae</taxon>
        <taxon>Pentapetalae</taxon>
        <taxon>rosids</taxon>
        <taxon>malvids</taxon>
        <taxon>Malvales</taxon>
        <taxon>Malvaceae</taxon>
        <taxon>Malvoideae</taxon>
        <taxon>Hibiscus</taxon>
    </lineage>
</organism>
<dbReference type="GO" id="GO:0030687">
    <property type="term" value="C:preribosome, large subunit precursor"/>
    <property type="evidence" value="ECO:0007669"/>
    <property type="project" value="TreeGrafter"/>
</dbReference>
<evidence type="ECO:0000313" key="3">
    <source>
        <dbReference type="Proteomes" id="UP000436088"/>
    </source>
</evidence>
<dbReference type="GO" id="GO:0006364">
    <property type="term" value="P:rRNA processing"/>
    <property type="evidence" value="ECO:0007669"/>
    <property type="project" value="InterPro"/>
</dbReference>
<dbReference type="InterPro" id="IPR007109">
    <property type="entry name" value="Brix"/>
</dbReference>
<gene>
    <name evidence="2" type="ORF">F3Y22_tig00112738pilonHSYRG00838</name>
</gene>